<dbReference type="GO" id="GO:0016787">
    <property type="term" value="F:hydrolase activity"/>
    <property type="evidence" value="ECO:0007669"/>
    <property type="project" value="UniProtKB-KW"/>
</dbReference>
<evidence type="ECO:0000313" key="4">
    <source>
        <dbReference type="EMBL" id="MBV2143215.1"/>
    </source>
</evidence>
<dbReference type="Pfam" id="PF01557">
    <property type="entry name" value="FAA_hydrolase"/>
    <property type="match status" value="1"/>
</dbReference>
<comment type="caution">
    <text evidence="4">The sequence shown here is derived from an EMBL/GenBank/DDBJ whole genome shotgun (WGS) entry which is preliminary data.</text>
</comment>
<sequence>MCEPLSGQKGGRSHESFTSRNPFALITKPGDISVQDKPVLSSTLILPEDSSSALLIGRVWSKAENGPCPVLVSNGRVHDLSSLSATASGLLERKTLVGELKDTSRFNDLGKLDDFLSGEKGELLAPVDLQAIKAAGVTFADSMLERVIEEQAKGDPTRAREIRERLAPVIGDNLRGVVAGSEKAAQVKTLLQEMDLWSQYLEVGIGPDAEIFTKSQPMSAVGCGATVGILPISEWNNPEPEVVLAVASDGRIVGATLGNDVNLRDVEGRSALLLGKAKDNNASCAVGPFIRLFDGDFTMDVLRKLKLSLKVQGEDGFEMTGESPMEAISRDPEDLAGQMMNRNHQYPDGAVLFLGTMFAPVKDRRGAGQGFTHEIGDRVEISTPKLGSLINWVERTDKCPEWTFGIRALIQNLQKRNLLDNI</sequence>
<dbReference type="InterPro" id="IPR051121">
    <property type="entry name" value="FAH"/>
</dbReference>
<name>A0A949PMU0_9HYPH</name>
<feature type="domain" description="Fumarylacetoacetase-like C-terminal" evidence="3">
    <location>
        <begin position="252"/>
        <end position="393"/>
    </location>
</feature>
<keyword evidence="2" id="KW-0479">Metal-binding</keyword>
<comment type="similarity">
    <text evidence="1">Belongs to the FAH family.</text>
</comment>
<dbReference type="InterPro" id="IPR011234">
    <property type="entry name" value="Fumarylacetoacetase-like_C"/>
</dbReference>
<proteinExistence type="inferred from homology"/>
<keyword evidence="5" id="KW-1185">Reference proteome</keyword>
<dbReference type="Proteomes" id="UP000752297">
    <property type="component" value="Unassembled WGS sequence"/>
</dbReference>
<organism evidence="4 5">
    <name type="scientific">Falsochrobactrum tianjinense</name>
    <dbReference type="NCBI Taxonomy" id="2706015"/>
    <lineage>
        <taxon>Bacteria</taxon>
        <taxon>Pseudomonadati</taxon>
        <taxon>Pseudomonadota</taxon>
        <taxon>Alphaproteobacteria</taxon>
        <taxon>Hyphomicrobiales</taxon>
        <taxon>Brucellaceae</taxon>
        <taxon>Falsochrobactrum</taxon>
    </lineage>
</organism>
<evidence type="ECO:0000256" key="1">
    <source>
        <dbReference type="ARBA" id="ARBA00010211"/>
    </source>
</evidence>
<reference evidence="4 5" key="1">
    <citation type="submission" date="2021-06" db="EMBL/GenBank/DDBJ databases">
        <title>Falsochrobactrum tianjin sp.nov., a new petroleum-degrading bacteria isolated from oily soils.</title>
        <authorList>
            <person name="Chen G."/>
            <person name="Chen H."/>
            <person name="Tian J."/>
            <person name="Qing J."/>
            <person name="Zhong L."/>
            <person name="Ma W."/>
            <person name="Song Y."/>
            <person name="Cui X."/>
            <person name="Yan B."/>
        </authorList>
    </citation>
    <scope>NUCLEOTIDE SEQUENCE [LARGE SCALE GENOMIC DNA]</scope>
    <source>
        <strain evidence="4 5">TDYN1</strain>
    </source>
</reference>
<protein>
    <submittedName>
        <fullName evidence="4">Fumarylacetoacetate hydrolase family protein</fullName>
    </submittedName>
</protein>
<evidence type="ECO:0000313" key="5">
    <source>
        <dbReference type="Proteomes" id="UP000752297"/>
    </source>
</evidence>
<dbReference type="PANTHER" id="PTHR42796:SF7">
    <property type="entry name" value="2-DEHYDRO-3-DEOXY-D-ARABINONATE DEHYDRATASE"/>
    <property type="match status" value="1"/>
</dbReference>
<keyword evidence="4" id="KW-0378">Hydrolase</keyword>
<dbReference type="AlphaFoldDB" id="A0A949PMU0"/>
<dbReference type="PANTHER" id="PTHR42796">
    <property type="entry name" value="FUMARYLACETOACETATE HYDROLASE DOMAIN-CONTAINING PROTEIN 2A-RELATED"/>
    <property type="match status" value="1"/>
</dbReference>
<dbReference type="EMBL" id="JAHRVA010000002">
    <property type="protein sequence ID" value="MBV2143215.1"/>
    <property type="molecule type" value="Genomic_DNA"/>
</dbReference>
<dbReference type="GO" id="GO:0046872">
    <property type="term" value="F:metal ion binding"/>
    <property type="evidence" value="ECO:0007669"/>
    <property type="project" value="UniProtKB-KW"/>
</dbReference>
<evidence type="ECO:0000259" key="3">
    <source>
        <dbReference type="Pfam" id="PF01557"/>
    </source>
</evidence>
<gene>
    <name evidence="4" type="ORF">KUG47_06865</name>
</gene>
<accession>A0A949PMU0</accession>
<evidence type="ECO:0000256" key="2">
    <source>
        <dbReference type="ARBA" id="ARBA00022723"/>
    </source>
</evidence>